<name>A0A2P6MGY0_ALKUR</name>
<sequence length="366" mass="40577">MRITAIDHITPESRLAKPIYAGDGRILLQIGARLTGRIVERLREKGITYVYVQQEGTEDLDDEGTLDPKVRAASMQVIESQFKKAAEQMALQKTVDMDAMSSSFSAIVTSVLEEVMKQKEAVSLLTDVVAYDSYIFHHSLNVTIYALSLGKTLGLNEEEMHKLGLGAVLHDIGKMSVPEEVLHKPGRLTDEEFALIQDHTTIGFEMLRKSHTLSLLTAHCAYQHHERLDGSGYPRGIGKEDIHLFARIIAIADVFDAVTSHRVYRPAMLPHEGLELLYSGAGTLFDQEMVDAFARTIAIYPVGLEVRLNGGRTGIVSALNRSLPARPVVRVFQEHGESVSPYEVDLAEELSSMIESCDTVMAQRTM</sequence>
<dbReference type="SUPFAM" id="SSF109604">
    <property type="entry name" value="HD-domain/PDEase-like"/>
    <property type="match status" value="1"/>
</dbReference>
<dbReference type="Pfam" id="PF13487">
    <property type="entry name" value="HD_5"/>
    <property type="match status" value="1"/>
</dbReference>
<dbReference type="OrthoDB" id="9759601at2"/>
<reference evidence="2 3" key="1">
    <citation type="submission" date="2018-03" db="EMBL/GenBank/DDBJ databases">
        <title>Bacillus urumqiensis sp. nov., a moderately haloalkaliphilic bacterium isolated from a salt lake.</title>
        <authorList>
            <person name="Zhao B."/>
            <person name="Liao Z."/>
        </authorList>
    </citation>
    <scope>NUCLEOTIDE SEQUENCE [LARGE SCALE GENOMIC DNA]</scope>
    <source>
        <strain evidence="2 3">BZ-SZ-XJ18</strain>
    </source>
</reference>
<dbReference type="RefSeq" id="WP_105959008.1">
    <property type="nucleotide sequence ID" value="NZ_PVNS01000007.1"/>
</dbReference>
<dbReference type="InterPro" id="IPR003607">
    <property type="entry name" value="HD/PDEase_dom"/>
</dbReference>
<accession>A0A2P6MGY0</accession>
<dbReference type="Gene3D" id="1.10.3210.10">
    <property type="entry name" value="Hypothetical protein af1432"/>
    <property type="match status" value="1"/>
</dbReference>
<dbReference type="CDD" id="cd00077">
    <property type="entry name" value="HDc"/>
    <property type="match status" value="1"/>
</dbReference>
<feature type="domain" description="HD-GYP" evidence="1">
    <location>
        <begin position="113"/>
        <end position="309"/>
    </location>
</feature>
<evidence type="ECO:0000313" key="2">
    <source>
        <dbReference type="EMBL" id="PRO65539.1"/>
    </source>
</evidence>
<dbReference type="PANTHER" id="PTHR43155:SF2">
    <property type="entry name" value="CYCLIC DI-GMP PHOSPHODIESTERASE PA4108"/>
    <property type="match status" value="1"/>
</dbReference>
<dbReference type="AlphaFoldDB" id="A0A2P6MGY0"/>
<dbReference type="EMBL" id="PVNS01000007">
    <property type="protein sequence ID" value="PRO65539.1"/>
    <property type="molecule type" value="Genomic_DNA"/>
</dbReference>
<proteinExistence type="predicted"/>
<dbReference type="SMART" id="SM00471">
    <property type="entry name" value="HDc"/>
    <property type="match status" value="1"/>
</dbReference>
<dbReference type="InterPro" id="IPR006675">
    <property type="entry name" value="HDIG_dom"/>
</dbReference>
<comment type="caution">
    <text evidence="2">The sequence shown here is derived from an EMBL/GenBank/DDBJ whole genome shotgun (WGS) entry which is preliminary data.</text>
</comment>
<organism evidence="2 3">
    <name type="scientific">Alkalicoccus urumqiensis</name>
    <name type="common">Bacillus urumqiensis</name>
    <dbReference type="NCBI Taxonomy" id="1548213"/>
    <lineage>
        <taxon>Bacteria</taxon>
        <taxon>Bacillati</taxon>
        <taxon>Bacillota</taxon>
        <taxon>Bacilli</taxon>
        <taxon>Bacillales</taxon>
        <taxon>Bacillaceae</taxon>
        <taxon>Alkalicoccus</taxon>
    </lineage>
</organism>
<evidence type="ECO:0000259" key="1">
    <source>
        <dbReference type="PROSITE" id="PS51832"/>
    </source>
</evidence>
<dbReference type="NCBIfam" id="TIGR00277">
    <property type="entry name" value="HDIG"/>
    <property type="match status" value="1"/>
</dbReference>
<evidence type="ECO:0000313" key="3">
    <source>
        <dbReference type="Proteomes" id="UP000243650"/>
    </source>
</evidence>
<dbReference type="PROSITE" id="PS51832">
    <property type="entry name" value="HD_GYP"/>
    <property type="match status" value="1"/>
</dbReference>
<protein>
    <recommendedName>
        <fullName evidence="1">HD-GYP domain-containing protein</fullName>
    </recommendedName>
</protein>
<dbReference type="Proteomes" id="UP000243650">
    <property type="component" value="Unassembled WGS sequence"/>
</dbReference>
<dbReference type="PANTHER" id="PTHR43155">
    <property type="entry name" value="CYCLIC DI-GMP PHOSPHODIESTERASE PA4108-RELATED"/>
    <property type="match status" value="1"/>
</dbReference>
<keyword evidence="3" id="KW-1185">Reference proteome</keyword>
<gene>
    <name evidence="2" type="ORF">C6I21_08400</name>
</gene>
<dbReference type="InterPro" id="IPR037522">
    <property type="entry name" value="HD_GYP_dom"/>
</dbReference>